<organism evidence="5 6">
    <name type="scientific">Bacteroides ovatus</name>
    <dbReference type="NCBI Taxonomy" id="28116"/>
    <lineage>
        <taxon>Bacteria</taxon>
        <taxon>Pseudomonadati</taxon>
        <taxon>Bacteroidota</taxon>
        <taxon>Bacteroidia</taxon>
        <taxon>Bacteroidales</taxon>
        <taxon>Bacteroidaceae</taxon>
        <taxon>Bacteroides</taxon>
    </lineage>
</organism>
<name>A0A1G8J3P7_BACOV</name>
<dbReference type="PANTHER" id="PTHR43547:SF2">
    <property type="entry name" value="HYBRID SIGNAL TRANSDUCTION HISTIDINE KINASE C"/>
    <property type="match status" value="1"/>
</dbReference>
<evidence type="ECO:0000256" key="3">
    <source>
        <dbReference type="SAM" id="Phobius"/>
    </source>
</evidence>
<dbReference type="InterPro" id="IPR036890">
    <property type="entry name" value="HATPase_C_sf"/>
</dbReference>
<dbReference type="AlphaFoldDB" id="A0A1G8J3P7"/>
<dbReference type="Gene3D" id="3.40.50.2300">
    <property type="match status" value="1"/>
</dbReference>
<dbReference type="PANTHER" id="PTHR43547">
    <property type="entry name" value="TWO-COMPONENT HISTIDINE KINASE"/>
    <property type="match status" value="1"/>
</dbReference>
<dbReference type="Proteomes" id="UP000181870">
    <property type="component" value="Unassembled WGS sequence"/>
</dbReference>
<keyword evidence="3" id="KW-1133">Transmembrane helix</keyword>
<evidence type="ECO:0000313" key="4">
    <source>
        <dbReference type="EMBL" id="SDB77393.1"/>
    </source>
</evidence>
<dbReference type="SUPFAM" id="SSF55874">
    <property type="entry name" value="ATPase domain of HSP90 chaperone/DNA topoisomerase II/histidine kinase"/>
    <property type="match status" value="1"/>
</dbReference>
<keyword evidence="3" id="KW-0812">Transmembrane</keyword>
<evidence type="ECO:0000313" key="7">
    <source>
        <dbReference type="Proteomes" id="UP000183670"/>
    </source>
</evidence>
<evidence type="ECO:0008006" key="8">
    <source>
        <dbReference type="Google" id="ProtNLM"/>
    </source>
</evidence>
<dbReference type="RefSeq" id="WP_254780833.1">
    <property type="nucleotide sequence ID" value="NZ_FMYE01000021.1"/>
</dbReference>
<dbReference type="EMBL" id="FNDO01000034">
    <property type="protein sequence ID" value="SDI25597.1"/>
    <property type="molecule type" value="Genomic_DNA"/>
</dbReference>
<gene>
    <name evidence="4" type="ORF">SAMN05192581_102134</name>
    <name evidence="5" type="ORF">SAMN05192582_10343</name>
</gene>
<sequence>MNDCYLNLLVSFRALFSADPGANLVNSKQTIGIILPDLSLLGYAVPVESFGIGLFVILFAYLIIEYNVQLLSHEKFKIAMNMLHTAHTPLILLRNQLEELKTGNLPEPLSQQVEEALGYAECIIYCNQNIATLNKVTKRIPPKTSTVNLELSTYVTSIVNQCRAYANSRQIQLTVGECSDCVSCRINENIMTAALQHLINKMILISESGCCISINVTHTMNSWQLQISNNEIAGQRTEKMFPFIPIIFPVYGYSDLWTVRKIIRLHGGKITGCRHGKAATFQIVIPTDCHCLNQSCPVLRHSSTKTKTPTNDSCENPKTNKQNTKTRETSHILLVMADKLFSDYLKKTLSRYFQISVLDNPELLMDTAISQNPDAIIIDDNVNGISGDILSTQIKEDKTIGYIPIILLLRAFDNESYLSHLGSGADRLGLRTESICKLRADILIGWLEIYLYRVNTGLLRFMVKKKLLHSLSPCKVVTCCPLTEGL</sequence>
<dbReference type="SUPFAM" id="SSF52172">
    <property type="entry name" value="CheY-like"/>
    <property type="match status" value="1"/>
</dbReference>
<dbReference type="Proteomes" id="UP000183670">
    <property type="component" value="Unassembled WGS sequence"/>
</dbReference>
<evidence type="ECO:0000256" key="1">
    <source>
        <dbReference type="ARBA" id="ARBA00022553"/>
    </source>
</evidence>
<dbReference type="GO" id="GO:0000155">
    <property type="term" value="F:phosphorelay sensor kinase activity"/>
    <property type="evidence" value="ECO:0007669"/>
    <property type="project" value="TreeGrafter"/>
</dbReference>
<dbReference type="Gene3D" id="3.30.565.10">
    <property type="entry name" value="Histidine kinase-like ATPase, C-terminal domain"/>
    <property type="match status" value="1"/>
</dbReference>
<evidence type="ECO:0000313" key="6">
    <source>
        <dbReference type="Proteomes" id="UP000181870"/>
    </source>
</evidence>
<proteinExistence type="predicted"/>
<dbReference type="EMBL" id="FMYE01000021">
    <property type="protein sequence ID" value="SDB77393.1"/>
    <property type="molecule type" value="Genomic_DNA"/>
</dbReference>
<dbReference type="InterPro" id="IPR011006">
    <property type="entry name" value="CheY-like_superfamily"/>
</dbReference>
<evidence type="ECO:0000256" key="2">
    <source>
        <dbReference type="SAM" id="MobiDB-lite"/>
    </source>
</evidence>
<evidence type="ECO:0000313" key="5">
    <source>
        <dbReference type="EMBL" id="SDI25597.1"/>
    </source>
</evidence>
<feature type="compositionally biased region" description="Polar residues" evidence="2">
    <location>
        <begin position="305"/>
        <end position="323"/>
    </location>
</feature>
<feature type="transmembrane region" description="Helical" evidence="3">
    <location>
        <begin position="43"/>
        <end position="64"/>
    </location>
</feature>
<protein>
    <recommendedName>
        <fullName evidence="8">Response regulator</fullName>
    </recommendedName>
</protein>
<reference evidence="6 7" key="1">
    <citation type="submission" date="2016-10" db="EMBL/GenBank/DDBJ databases">
        <authorList>
            <person name="de Groot N.N."/>
        </authorList>
    </citation>
    <scope>NUCLEOTIDE SEQUENCE [LARGE SCALE GENOMIC DNA]</scope>
    <source>
        <strain evidence="4 7">NLAE-zl-C500</strain>
        <strain evidence="5 6">NLAE-zl-C57</strain>
    </source>
</reference>
<accession>A0A1G8J3P7</accession>
<feature type="region of interest" description="Disordered" evidence="2">
    <location>
        <begin position="303"/>
        <end position="325"/>
    </location>
</feature>
<keyword evidence="3" id="KW-0472">Membrane</keyword>
<keyword evidence="1" id="KW-0597">Phosphoprotein</keyword>